<dbReference type="EMBL" id="BA000045">
    <property type="protein sequence ID" value="BAC89592.1"/>
    <property type="molecule type" value="Genomic_DNA"/>
</dbReference>
<evidence type="ECO:0000256" key="2">
    <source>
        <dbReference type="ARBA" id="ARBA00022679"/>
    </source>
</evidence>
<dbReference type="OrthoDB" id="281208at2"/>
<keyword evidence="5" id="KW-0732">Signal</keyword>
<feature type="chain" id="PRO_5004290516" evidence="5">
    <location>
        <begin position="47"/>
        <end position="224"/>
    </location>
</feature>
<dbReference type="PATRIC" id="fig|251221.4.peg.1686"/>
<keyword evidence="2" id="KW-0808">Transferase</keyword>
<evidence type="ECO:0000313" key="7">
    <source>
        <dbReference type="EMBL" id="BAC89592.1"/>
    </source>
</evidence>
<evidence type="ECO:0000259" key="6">
    <source>
        <dbReference type="Pfam" id="PF13847"/>
    </source>
</evidence>
<dbReference type="AlphaFoldDB" id="Q7NK29"/>
<name>Q7NK29_GLOVI</name>
<keyword evidence="8" id="KW-1185">Reference proteome</keyword>
<dbReference type="Gene3D" id="3.40.50.150">
    <property type="entry name" value="Vaccinia Virus protein VP39"/>
    <property type="match status" value="1"/>
</dbReference>
<sequence>MDSPAHAYRFLMSGGNRSMQLRSKVALLGAVAALAALGTASTVSLAQTAAPEAGTQVKTEVKSPKRDPDVVYVPTPQEVVDQMLTVAKVGKDDVIYDLGSGDGRIVVTAAKQYGARGIGIDINPARIVEANENARKAGVTNQVRFLEQDLFETDLSEATVVTLYLLPDLNVKLRPRLFSQLKPGTRVVSHAFDMGSWKPDRVLKVKDSTVYYWVIPEKVPENLR</sequence>
<dbReference type="GO" id="GO:0032259">
    <property type="term" value="P:methylation"/>
    <property type="evidence" value="ECO:0007669"/>
    <property type="project" value="UniProtKB-KW"/>
</dbReference>
<evidence type="ECO:0000313" key="8">
    <source>
        <dbReference type="Proteomes" id="UP000000557"/>
    </source>
</evidence>
<evidence type="ECO:0000256" key="4">
    <source>
        <dbReference type="SAM" id="MobiDB-lite"/>
    </source>
</evidence>
<dbReference type="HOGENOM" id="CLU_068443_2_0_3"/>
<dbReference type="InterPro" id="IPR029063">
    <property type="entry name" value="SAM-dependent_MTases_sf"/>
</dbReference>
<dbReference type="InParanoid" id="Q7NK29"/>
<keyword evidence="3" id="KW-0949">S-adenosyl-L-methionine</keyword>
<evidence type="ECO:0000256" key="5">
    <source>
        <dbReference type="SAM" id="SignalP"/>
    </source>
</evidence>
<dbReference type="GO" id="GO:0016279">
    <property type="term" value="F:protein-lysine N-methyltransferase activity"/>
    <property type="evidence" value="ECO:0000318"/>
    <property type="project" value="GO_Central"/>
</dbReference>
<dbReference type="SUPFAM" id="SSF53335">
    <property type="entry name" value="S-adenosyl-L-methionine-dependent methyltransferases"/>
    <property type="match status" value="1"/>
</dbReference>
<dbReference type="EnsemblBacteria" id="BAC89592">
    <property type="protein sequence ID" value="BAC89592"/>
    <property type="gene ID" value="BAC89592"/>
</dbReference>
<dbReference type="Pfam" id="PF13847">
    <property type="entry name" value="Methyltransf_31"/>
    <property type="match status" value="1"/>
</dbReference>
<feature type="signal peptide" evidence="5">
    <location>
        <begin position="1"/>
        <end position="46"/>
    </location>
</feature>
<keyword evidence="1" id="KW-0489">Methyltransferase</keyword>
<dbReference type="STRING" id="251221.gene:10759141"/>
<evidence type="ECO:0000256" key="3">
    <source>
        <dbReference type="ARBA" id="ARBA00022691"/>
    </source>
</evidence>
<evidence type="ECO:0000256" key="1">
    <source>
        <dbReference type="ARBA" id="ARBA00022603"/>
    </source>
</evidence>
<organism evidence="7 8">
    <name type="scientific">Gloeobacter violaceus (strain ATCC 29082 / PCC 7421)</name>
    <dbReference type="NCBI Taxonomy" id="251221"/>
    <lineage>
        <taxon>Bacteria</taxon>
        <taxon>Bacillati</taxon>
        <taxon>Cyanobacteriota</taxon>
        <taxon>Cyanophyceae</taxon>
        <taxon>Gloeobacterales</taxon>
        <taxon>Gloeobacteraceae</taxon>
        <taxon>Gloeobacter</taxon>
    </lineage>
</organism>
<proteinExistence type="predicted"/>
<feature type="domain" description="Methyltransferase" evidence="6">
    <location>
        <begin position="92"/>
        <end position="199"/>
    </location>
</feature>
<dbReference type="Proteomes" id="UP000000557">
    <property type="component" value="Chromosome"/>
</dbReference>
<dbReference type="KEGG" id="gvi:gll1651"/>
<dbReference type="PANTHER" id="PTHR13610:SF11">
    <property type="entry name" value="METHYLTRANSFERASE DOMAIN-CONTAINING PROTEIN"/>
    <property type="match status" value="1"/>
</dbReference>
<dbReference type="CDD" id="cd02440">
    <property type="entry name" value="AdoMet_MTases"/>
    <property type="match status" value="1"/>
</dbReference>
<reference evidence="7 8" key="2">
    <citation type="journal article" date="2003" name="DNA Res.">
        <title>Complete genome structure of Gloeobacter violaceus PCC 7421, a cyanobacterium that lacks thylakoids (supplement).</title>
        <authorList>
            <person name="Nakamura Y."/>
            <person name="Kaneko T."/>
            <person name="Sato S."/>
            <person name="Mimuro M."/>
            <person name="Miyashita H."/>
            <person name="Tsuchiya T."/>
            <person name="Sasamoto S."/>
            <person name="Watanabe A."/>
            <person name="Kawashima K."/>
            <person name="Kishida Y."/>
            <person name="Kiyokawa C."/>
            <person name="Kohara M."/>
            <person name="Matsumoto M."/>
            <person name="Matsuno A."/>
            <person name="Nakazaki N."/>
            <person name="Shimpo S."/>
            <person name="Takeuchi C."/>
            <person name="Yamada M."/>
            <person name="Tabata S."/>
        </authorList>
    </citation>
    <scope>NUCLEOTIDE SEQUENCE [LARGE SCALE GENOMIC DNA]</scope>
    <source>
        <strain evidence="8">ATCC 29082 / PCC 7421</strain>
    </source>
</reference>
<dbReference type="InterPro" id="IPR026170">
    <property type="entry name" value="FAM173A/B"/>
</dbReference>
<dbReference type="PANTHER" id="PTHR13610">
    <property type="entry name" value="METHYLTRANSFERASE DOMAIN-CONTAINING PROTEIN"/>
    <property type="match status" value="1"/>
</dbReference>
<protein>
    <submittedName>
        <fullName evidence="7">Gll1651 protein</fullName>
    </submittedName>
</protein>
<feature type="compositionally biased region" description="Basic and acidic residues" evidence="4">
    <location>
        <begin position="59"/>
        <end position="68"/>
    </location>
</feature>
<dbReference type="eggNOG" id="COG2890">
    <property type="taxonomic scope" value="Bacteria"/>
</dbReference>
<dbReference type="InterPro" id="IPR025714">
    <property type="entry name" value="Methyltranfer_dom"/>
</dbReference>
<reference evidence="7 8" key="1">
    <citation type="journal article" date="2003" name="DNA Res.">
        <title>Complete genome structure of Gloeobacter violaceus PCC 7421, a cyanobacterium that lacks thylakoids.</title>
        <authorList>
            <person name="Nakamura Y."/>
            <person name="Kaneko T."/>
            <person name="Sato S."/>
            <person name="Mimuro M."/>
            <person name="Miyashita H."/>
            <person name="Tsuchiya T."/>
            <person name="Sasamoto S."/>
            <person name="Watanabe A."/>
            <person name="Kawashima K."/>
            <person name="Kishida Y."/>
            <person name="Kiyokawa C."/>
            <person name="Kohara M."/>
            <person name="Matsumoto M."/>
            <person name="Matsuno A."/>
            <person name="Nakazaki N."/>
            <person name="Shimpo S."/>
            <person name="Takeuchi C."/>
            <person name="Yamada M."/>
            <person name="Tabata S."/>
        </authorList>
    </citation>
    <scope>NUCLEOTIDE SEQUENCE [LARGE SCALE GENOMIC DNA]</scope>
    <source>
        <strain evidence="8">ATCC 29082 / PCC 7421</strain>
    </source>
</reference>
<dbReference type="PhylomeDB" id="Q7NK29"/>
<accession>Q7NK29</accession>
<gene>
    <name evidence="7" type="ordered locus">gll1651</name>
</gene>
<feature type="region of interest" description="Disordered" evidence="4">
    <location>
        <begin position="48"/>
        <end position="68"/>
    </location>
</feature>